<dbReference type="Pfam" id="PF20684">
    <property type="entry name" value="Fung_rhodopsin"/>
    <property type="match status" value="1"/>
</dbReference>
<feature type="transmembrane region" description="Helical" evidence="6">
    <location>
        <begin position="118"/>
        <end position="151"/>
    </location>
</feature>
<dbReference type="PhylomeDB" id="B6QW36"/>
<dbReference type="PANTHER" id="PTHR33048">
    <property type="entry name" value="PTH11-LIKE INTEGRAL MEMBRANE PROTEIN (AFU_ORTHOLOGUE AFUA_5G11245)"/>
    <property type="match status" value="1"/>
</dbReference>
<evidence type="ECO:0000313" key="8">
    <source>
        <dbReference type="EMBL" id="EEA19158.1"/>
    </source>
</evidence>
<sequence length="227" mass="25559">MDQLKRADCPPDIPADIHSRRMFALIPTTVILILSILTYILRMYCRKKTGQRFGWDDILMGCGLLISLEPAISLRTGVFLNDFQISFALQRANQPALACIKISILLFYLCIFGQNNRFCLAVYINVAYTLGWAISTWIVNLTVCIPIEFYYDRTIKGGSCKNQAISESVNGGLSLFGDISILVLPAPMVWHLKMNMRRKIGICGIFMLGCLYVLLLTPDVTLIVQHD</sequence>
<evidence type="ECO:0000256" key="2">
    <source>
        <dbReference type="ARBA" id="ARBA00022692"/>
    </source>
</evidence>
<dbReference type="GO" id="GO:0016020">
    <property type="term" value="C:membrane"/>
    <property type="evidence" value="ECO:0007669"/>
    <property type="project" value="UniProtKB-SubCell"/>
</dbReference>
<feature type="transmembrane region" description="Helical" evidence="6">
    <location>
        <begin position="92"/>
        <end position="111"/>
    </location>
</feature>
<comment type="similarity">
    <text evidence="5">Belongs to the SAT4 family.</text>
</comment>
<keyword evidence="9" id="KW-1185">Reference proteome</keyword>
<evidence type="ECO:0000313" key="9">
    <source>
        <dbReference type="Proteomes" id="UP000001294"/>
    </source>
</evidence>
<evidence type="ECO:0000259" key="7">
    <source>
        <dbReference type="Pfam" id="PF20684"/>
    </source>
</evidence>
<protein>
    <recommendedName>
        <fullName evidence="7">Rhodopsin domain-containing protein</fullName>
    </recommendedName>
</protein>
<dbReference type="InterPro" id="IPR049326">
    <property type="entry name" value="Rhodopsin_dom_fungi"/>
</dbReference>
<feature type="domain" description="Rhodopsin" evidence="7">
    <location>
        <begin position="41"/>
        <end position="213"/>
    </location>
</feature>
<evidence type="ECO:0000256" key="1">
    <source>
        <dbReference type="ARBA" id="ARBA00004141"/>
    </source>
</evidence>
<organism evidence="8 9">
    <name type="scientific">Talaromyces marneffei (strain ATCC 18224 / CBS 334.59 / QM 7333)</name>
    <name type="common">Penicillium marneffei</name>
    <dbReference type="NCBI Taxonomy" id="441960"/>
    <lineage>
        <taxon>Eukaryota</taxon>
        <taxon>Fungi</taxon>
        <taxon>Dikarya</taxon>
        <taxon>Ascomycota</taxon>
        <taxon>Pezizomycotina</taxon>
        <taxon>Eurotiomycetes</taxon>
        <taxon>Eurotiomycetidae</taxon>
        <taxon>Eurotiales</taxon>
        <taxon>Trichocomaceae</taxon>
        <taxon>Talaromyces</taxon>
        <taxon>Talaromyces sect. Talaromyces</taxon>
    </lineage>
</organism>
<proteinExistence type="inferred from homology"/>
<dbReference type="AlphaFoldDB" id="B6QW36"/>
<evidence type="ECO:0000256" key="6">
    <source>
        <dbReference type="SAM" id="Phobius"/>
    </source>
</evidence>
<dbReference type="VEuPathDB" id="FungiDB:PMAA_014190"/>
<dbReference type="HOGENOM" id="CLU_028200_25_1_1"/>
<accession>B6QW36</accession>
<dbReference type="EMBL" id="DS995906">
    <property type="protein sequence ID" value="EEA19158.1"/>
    <property type="molecule type" value="Genomic_DNA"/>
</dbReference>
<evidence type="ECO:0000256" key="5">
    <source>
        <dbReference type="ARBA" id="ARBA00038359"/>
    </source>
</evidence>
<feature type="transmembrane region" description="Helical" evidence="6">
    <location>
        <begin position="22"/>
        <end position="41"/>
    </location>
</feature>
<comment type="subcellular location">
    <subcellularLocation>
        <location evidence="1">Membrane</location>
        <topology evidence="1">Multi-pass membrane protein</topology>
    </subcellularLocation>
</comment>
<feature type="transmembrane region" description="Helical" evidence="6">
    <location>
        <begin position="202"/>
        <end position="224"/>
    </location>
</feature>
<evidence type="ECO:0000256" key="4">
    <source>
        <dbReference type="ARBA" id="ARBA00023136"/>
    </source>
</evidence>
<evidence type="ECO:0000256" key="3">
    <source>
        <dbReference type="ARBA" id="ARBA00022989"/>
    </source>
</evidence>
<gene>
    <name evidence="8" type="ORF">PMAA_014190</name>
</gene>
<reference evidence="9" key="1">
    <citation type="journal article" date="2015" name="Genome Announc.">
        <title>Genome sequence of the AIDS-associated pathogen Penicillium marneffei (ATCC18224) and its near taxonomic relative Talaromyces stipitatus (ATCC10500).</title>
        <authorList>
            <person name="Nierman W.C."/>
            <person name="Fedorova-Abrams N.D."/>
            <person name="Andrianopoulos A."/>
        </authorList>
    </citation>
    <scope>NUCLEOTIDE SEQUENCE [LARGE SCALE GENOMIC DNA]</scope>
    <source>
        <strain evidence="9">ATCC 18224 / CBS 334.59 / QM 7333</strain>
    </source>
</reference>
<dbReference type="PANTHER" id="PTHR33048:SF47">
    <property type="entry name" value="INTEGRAL MEMBRANE PROTEIN-RELATED"/>
    <property type="match status" value="1"/>
</dbReference>
<feature type="transmembrane region" description="Helical" evidence="6">
    <location>
        <begin position="53"/>
        <end position="72"/>
    </location>
</feature>
<name>B6QW36_TALMQ</name>
<dbReference type="Proteomes" id="UP000001294">
    <property type="component" value="Unassembled WGS sequence"/>
</dbReference>
<keyword evidence="3 6" id="KW-1133">Transmembrane helix</keyword>
<keyword evidence="4 6" id="KW-0472">Membrane</keyword>
<dbReference type="InterPro" id="IPR052337">
    <property type="entry name" value="SAT4-like"/>
</dbReference>
<feature type="transmembrane region" description="Helical" evidence="6">
    <location>
        <begin position="171"/>
        <end position="190"/>
    </location>
</feature>
<keyword evidence="2 6" id="KW-0812">Transmembrane</keyword>